<organism evidence="1 2">
    <name type="scientific">Natrinema zhouii</name>
    <dbReference type="NCBI Taxonomy" id="1710539"/>
    <lineage>
        <taxon>Archaea</taxon>
        <taxon>Methanobacteriati</taxon>
        <taxon>Methanobacteriota</taxon>
        <taxon>Stenosarchaea group</taxon>
        <taxon>Halobacteria</taxon>
        <taxon>Halobacteriales</taxon>
        <taxon>Natrialbaceae</taxon>
        <taxon>Natrinema</taxon>
    </lineage>
</organism>
<keyword evidence="2" id="KW-1185">Reference proteome</keyword>
<sequence>MTTGYVVNLDNGHNGYCVESLIGFTYCGRTFDLEDVDRELYAVDRGHDHPHNTLCFDCSKVDSRTVRGAVRGEKA</sequence>
<dbReference type="OrthoDB" id="189961at2157"/>
<evidence type="ECO:0000313" key="1">
    <source>
        <dbReference type="EMBL" id="QLK25431.1"/>
    </source>
</evidence>
<dbReference type="EMBL" id="CP059154">
    <property type="protein sequence ID" value="QLK25431.1"/>
    <property type="molecule type" value="Genomic_DNA"/>
</dbReference>
<dbReference type="GeneID" id="56144594"/>
<proteinExistence type="predicted"/>
<dbReference type="Proteomes" id="UP000510869">
    <property type="component" value="Chromosome"/>
</dbReference>
<protein>
    <submittedName>
        <fullName evidence="1">Uncharacterized protein</fullName>
    </submittedName>
</protein>
<reference evidence="1 2" key="1">
    <citation type="submission" date="2020-07" db="EMBL/GenBank/DDBJ databases">
        <title>Natrinema (YPL30) sp. nov. and Haloterrigena xxxxxx (YPL8) sp. nov., isolated from a salt mine.</title>
        <authorList>
            <person name="Cui H."/>
        </authorList>
    </citation>
    <scope>NUCLEOTIDE SEQUENCE [LARGE SCALE GENOMIC DNA]</scope>
    <source>
        <strain evidence="1 2">YPL13</strain>
    </source>
</reference>
<accession>A0A7D6CQD7</accession>
<evidence type="ECO:0000313" key="2">
    <source>
        <dbReference type="Proteomes" id="UP000510869"/>
    </source>
</evidence>
<gene>
    <name evidence="1" type="ORF">HYG81_15275</name>
</gene>
<dbReference type="RefSeq" id="WP_180840620.1">
    <property type="nucleotide sequence ID" value="NZ_CP059154.1"/>
</dbReference>
<dbReference type="AlphaFoldDB" id="A0A7D6CQD7"/>
<dbReference type="KEGG" id="nay:HYG81_15275"/>
<name>A0A7D6CQD7_9EURY</name>